<dbReference type="PANTHER" id="PTHR30468">
    <property type="entry name" value="ALPHA-KETOGLUTARATE-DEPENDENT SULFONATE DIOXYGENASE"/>
    <property type="match status" value="1"/>
</dbReference>
<dbReference type="PANTHER" id="PTHR30468:SF1">
    <property type="entry name" value="ALPHA-KETOGLUTARATE-DEPENDENT SULFONATE DIOXYGENASE"/>
    <property type="match status" value="1"/>
</dbReference>
<evidence type="ECO:0000313" key="8">
    <source>
        <dbReference type="Proteomes" id="UP001055658"/>
    </source>
</evidence>
<protein>
    <submittedName>
        <fullName evidence="7">TauD/TfdA family dioxygenase</fullName>
    </submittedName>
</protein>
<keyword evidence="5" id="KW-0408">Iron</keyword>
<evidence type="ECO:0000313" key="7">
    <source>
        <dbReference type="EMBL" id="USD23481.1"/>
    </source>
</evidence>
<evidence type="ECO:0000256" key="1">
    <source>
        <dbReference type="ARBA" id="ARBA00005896"/>
    </source>
</evidence>
<keyword evidence="8" id="KW-1185">Reference proteome</keyword>
<dbReference type="GO" id="GO:0051213">
    <property type="term" value="F:dioxygenase activity"/>
    <property type="evidence" value="ECO:0007669"/>
    <property type="project" value="UniProtKB-KW"/>
</dbReference>
<dbReference type="InterPro" id="IPR042098">
    <property type="entry name" value="TauD-like_sf"/>
</dbReference>
<comment type="similarity">
    <text evidence="1">Belongs to the TfdA dioxygenase family.</text>
</comment>
<organism evidence="7 8">
    <name type="scientific">Microbulbifer variabilis</name>
    <dbReference type="NCBI Taxonomy" id="266805"/>
    <lineage>
        <taxon>Bacteria</taxon>
        <taxon>Pseudomonadati</taxon>
        <taxon>Pseudomonadota</taxon>
        <taxon>Gammaproteobacteria</taxon>
        <taxon>Cellvibrionales</taxon>
        <taxon>Microbulbiferaceae</taxon>
        <taxon>Microbulbifer</taxon>
    </lineage>
</organism>
<dbReference type="SUPFAM" id="SSF51197">
    <property type="entry name" value="Clavaminate synthase-like"/>
    <property type="match status" value="1"/>
</dbReference>
<evidence type="ECO:0000259" key="6">
    <source>
        <dbReference type="Pfam" id="PF02668"/>
    </source>
</evidence>
<dbReference type="InterPro" id="IPR051323">
    <property type="entry name" value="AtsK-like"/>
</dbReference>
<dbReference type="RefSeq" id="WP_252085826.1">
    <property type="nucleotide sequence ID" value="NZ_CP092418.1"/>
</dbReference>
<name>A0ABY4VJB0_9GAMM</name>
<keyword evidence="3 7" id="KW-0223">Dioxygenase</keyword>
<evidence type="ECO:0000256" key="2">
    <source>
        <dbReference type="ARBA" id="ARBA00022723"/>
    </source>
</evidence>
<keyword evidence="4" id="KW-0560">Oxidoreductase</keyword>
<evidence type="ECO:0000256" key="3">
    <source>
        <dbReference type="ARBA" id="ARBA00022964"/>
    </source>
</evidence>
<gene>
    <name evidence="7" type="ORF">MJO52_10155</name>
</gene>
<keyword evidence="2" id="KW-0479">Metal-binding</keyword>
<dbReference type="Pfam" id="PF02668">
    <property type="entry name" value="TauD"/>
    <property type="match status" value="1"/>
</dbReference>
<dbReference type="Proteomes" id="UP001055658">
    <property type="component" value="Chromosome"/>
</dbReference>
<accession>A0ABY4VJB0</accession>
<reference evidence="7" key="1">
    <citation type="submission" date="2022-02" db="EMBL/GenBank/DDBJ databases">
        <title>Coral-associated bacteria.</title>
        <authorList>
            <person name="Tang K."/>
            <person name="Wang X."/>
        </authorList>
    </citation>
    <scope>NUCLEOTIDE SEQUENCE</scope>
    <source>
        <strain evidence="7">SCSIO 43006</strain>
    </source>
</reference>
<dbReference type="InterPro" id="IPR003819">
    <property type="entry name" value="TauD/TfdA-like"/>
</dbReference>
<dbReference type="Gene3D" id="3.60.130.10">
    <property type="entry name" value="Clavaminate synthase-like"/>
    <property type="match status" value="1"/>
</dbReference>
<proteinExistence type="inferred from homology"/>
<evidence type="ECO:0000256" key="5">
    <source>
        <dbReference type="ARBA" id="ARBA00023004"/>
    </source>
</evidence>
<sequence>MHISQFSTGCGALVEGIQLANLSSNELSDLRQAFADHGVLFFRNQSLSPEEHLTFARRWGEIVINKFFTHTQEYPGIAEVRKEKDQETNVGGGWHTDHSYDQEPALGSILVARELPKSGGDTHFANLQKAYESLSNGLKQTLETLRAVHSNVHVYGEDGYYQSTDLSSQLGGVNEVGEAIHPVVIQHPDNGRKILYVNPGFTLRFEGWTPEESRPLLNFLFAHVLTNGYTCRFNWEPGSVAFWDNRSTWHSAENDYQGQFRLMHRITLAGRALEAV</sequence>
<evidence type="ECO:0000256" key="4">
    <source>
        <dbReference type="ARBA" id="ARBA00023002"/>
    </source>
</evidence>
<feature type="domain" description="TauD/TfdA-like" evidence="6">
    <location>
        <begin position="13"/>
        <end position="267"/>
    </location>
</feature>
<dbReference type="EMBL" id="CP092418">
    <property type="protein sequence ID" value="USD23481.1"/>
    <property type="molecule type" value="Genomic_DNA"/>
</dbReference>